<dbReference type="AlphaFoldDB" id="A0A833VQ45"/>
<comment type="similarity">
    <text evidence="1">Belongs to the DEAD box helicase family. DDX21/DDX50 subfamily.</text>
</comment>
<dbReference type="GO" id="GO:0003724">
    <property type="term" value="F:RNA helicase activity"/>
    <property type="evidence" value="ECO:0007669"/>
    <property type="project" value="UniProtKB-EC"/>
</dbReference>
<organism evidence="17 18">
    <name type="scientific">Carex littledalei</name>
    <dbReference type="NCBI Taxonomy" id="544730"/>
    <lineage>
        <taxon>Eukaryota</taxon>
        <taxon>Viridiplantae</taxon>
        <taxon>Streptophyta</taxon>
        <taxon>Embryophyta</taxon>
        <taxon>Tracheophyta</taxon>
        <taxon>Spermatophyta</taxon>
        <taxon>Magnoliopsida</taxon>
        <taxon>Liliopsida</taxon>
        <taxon>Poales</taxon>
        <taxon>Cyperaceae</taxon>
        <taxon>Cyperoideae</taxon>
        <taxon>Cariceae</taxon>
        <taxon>Carex</taxon>
        <taxon>Carex subgen. Euthyceras</taxon>
    </lineage>
</organism>
<feature type="region of interest" description="Disordered" evidence="12">
    <location>
        <begin position="637"/>
        <end position="746"/>
    </location>
</feature>
<dbReference type="CDD" id="cd18787">
    <property type="entry name" value="SF2_C_DEAD"/>
    <property type="match status" value="1"/>
</dbReference>
<dbReference type="InterPro" id="IPR014001">
    <property type="entry name" value="Helicase_ATP-bd"/>
</dbReference>
<dbReference type="PANTHER" id="PTHR47959">
    <property type="entry name" value="ATP-DEPENDENT RNA HELICASE RHLE-RELATED"/>
    <property type="match status" value="1"/>
</dbReference>
<keyword evidence="6" id="KW-0067">ATP-binding</keyword>
<dbReference type="GO" id="GO:0005524">
    <property type="term" value="F:ATP binding"/>
    <property type="evidence" value="ECO:0007669"/>
    <property type="project" value="UniProtKB-KW"/>
</dbReference>
<feature type="domain" description="CCHC-type" evidence="13">
    <location>
        <begin position="752"/>
        <end position="766"/>
    </location>
</feature>
<dbReference type="Pfam" id="PF00098">
    <property type="entry name" value="zf-CCHC"/>
    <property type="match status" value="1"/>
</dbReference>
<keyword evidence="10" id="KW-0479">Metal-binding</keyword>
<dbReference type="PROSITE" id="PS50158">
    <property type="entry name" value="ZF_CCHC"/>
    <property type="match status" value="1"/>
</dbReference>
<dbReference type="InterPro" id="IPR011545">
    <property type="entry name" value="DEAD/DEAH_box_helicase_dom"/>
</dbReference>
<feature type="compositionally biased region" description="Gly residues" evidence="12">
    <location>
        <begin position="658"/>
        <end position="676"/>
    </location>
</feature>
<evidence type="ECO:0000256" key="12">
    <source>
        <dbReference type="SAM" id="MobiDB-lite"/>
    </source>
</evidence>
<dbReference type="Proteomes" id="UP000623129">
    <property type="component" value="Unassembled WGS sequence"/>
</dbReference>
<dbReference type="Pfam" id="PF08152">
    <property type="entry name" value="GUCT"/>
    <property type="match status" value="1"/>
</dbReference>
<dbReference type="CDD" id="cd00268">
    <property type="entry name" value="DEADc"/>
    <property type="match status" value="1"/>
</dbReference>
<dbReference type="FunFam" id="3.40.50.300:FF:000911">
    <property type="entry name" value="Nucleolar RNA helicase II"/>
    <property type="match status" value="1"/>
</dbReference>
<keyword evidence="4" id="KW-0378">Hydrolase</keyword>
<dbReference type="SMART" id="SM00343">
    <property type="entry name" value="ZnF_C2HC"/>
    <property type="match status" value="1"/>
</dbReference>
<evidence type="ECO:0000256" key="3">
    <source>
        <dbReference type="ARBA" id="ARBA00022741"/>
    </source>
</evidence>
<feature type="domain" description="Helicase C-terminal" evidence="15">
    <location>
        <begin position="341"/>
        <end position="486"/>
    </location>
</feature>
<evidence type="ECO:0000256" key="11">
    <source>
        <dbReference type="PROSITE-ProRule" id="PRU00552"/>
    </source>
</evidence>
<dbReference type="InterPro" id="IPR050079">
    <property type="entry name" value="DEAD_box_RNA_helicase"/>
</dbReference>
<feature type="compositionally biased region" description="Basic and acidic residues" evidence="12">
    <location>
        <begin position="718"/>
        <end position="732"/>
    </location>
</feature>
<dbReference type="SMART" id="SM00487">
    <property type="entry name" value="DEXDc"/>
    <property type="match status" value="1"/>
</dbReference>
<dbReference type="Gene3D" id="3.40.50.300">
    <property type="entry name" value="P-loop containing nucleotide triphosphate hydrolases"/>
    <property type="match status" value="2"/>
</dbReference>
<comment type="caution">
    <text evidence="17">The sequence shown here is derived from an EMBL/GenBank/DDBJ whole genome shotgun (WGS) entry which is preliminary data.</text>
</comment>
<evidence type="ECO:0000256" key="4">
    <source>
        <dbReference type="ARBA" id="ARBA00022801"/>
    </source>
</evidence>
<dbReference type="FunFam" id="3.40.50.300:FF:001060">
    <property type="entry name" value="ATP-dependent RNA helicase RhlE"/>
    <property type="match status" value="1"/>
</dbReference>
<evidence type="ECO:0000259" key="15">
    <source>
        <dbReference type="PROSITE" id="PS51194"/>
    </source>
</evidence>
<evidence type="ECO:0000256" key="2">
    <source>
        <dbReference type="ARBA" id="ARBA00012552"/>
    </source>
</evidence>
<dbReference type="InterPro" id="IPR014014">
    <property type="entry name" value="RNA_helicase_DEAD_Q_motif"/>
</dbReference>
<dbReference type="EMBL" id="SWLB01000013">
    <property type="protein sequence ID" value="KAF3330824.1"/>
    <property type="molecule type" value="Genomic_DNA"/>
</dbReference>
<keyword evidence="3" id="KW-0547">Nucleotide-binding</keyword>
<dbReference type="Pfam" id="PF00271">
    <property type="entry name" value="Helicase_C"/>
    <property type="match status" value="1"/>
</dbReference>
<feature type="domain" description="DEAD-box RNA helicase Q" evidence="16">
    <location>
        <begin position="103"/>
        <end position="131"/>
    </location>
</feature>
<gene>
    <name evidence="17" type="ORF">FCM35_KLT04178</name>
</gene>
<dbReference type="InterPro" id="IPR044742">
    <property type="entry name" value="DEAD/DEAH_RhlB"/>
</dbReference>
<keyword evidence="10" id="KW-0862">Zinc</keyword>
<keyword evidence="18" id="KW-1185">Reference proteome</keyword>
<keyword evidence="5 17" id="KW-0347">Helicase</keyword>
<evidence type="ECO:0000256" key="6">
    <source>
        <dbReference type="ARBA" id="ARBA00022840"/>
    </source>
</evidence>
<dbReference type="GO" id="GO:0003723">
    <property type="term" value="F:RNA binding"/>
    <property type="evidence" value="ECO:0007669"/>
    <property type="project" value="UniProtKB-KW"/>
</dbReference>
<dbReference type="EC" id="3.6.4.13" evidence="2"/>
<proteinExistence type="inferred from homology"/>
<dbReference type="GO" id="GO:0008270">
    <property type="term" value="F:zinc ion binding"/>
    <property type="evidence" value="ECO:0007669"/>
    <property type="project" value="UniProtKB-KW"/>
</dbReference>
<dbReference type="InterPro" id="IPR012562">
    <property type="entry name" value="GUCT"/>
</dbReference>
<evidence type="ECO:0000313" key="18">
    <source>
        <dbReference type="Proteomes" id="UP000623129"/>
    </source>
</evidence>
<comment type="catalytic activity">
    <reaction evidence="9">
        <text>ATP + H2O = ADP + phosphate + H(+)</text>
        <dbReference type="Rhea" id="RHEA:13065"/>
        <dbReference type="ChEBI" id="CHEBI:15377"/>
        <dbReference type="ChEBI" id="CHEBI:15378"/>
        <dbReference type="ChEBI" id="CHEBI:30616"/>
        <dbReference type="ChEBI" id="CHEBI:43474"/>
        <dbReference type="ChEBI" id="CHEBI:456216"/>
        <dbReference type="EC" id="3.6.4.13"/>
    </reaction>
</comment>
<evidence type="ECO:0000256" key="7">
    <source>
        <dbReference type="ARBA" id="ARBA00022884"/>
    </source>
</evidence>
<evidence type="ECO:0000259" key="16">
    <source>
        <dbReference type="PROSITE" id="PS51195"/>
    </source>
</evidence>
<name>A0A833VQ45_9POAL</name>
<dbReference type="CDD" id="cd12938">
    <property type="entry name" value="GUCT_Hera"/>
    <property type="match status" value="1"/>
</dbReference>
<evidence type="ECO:0000256" key="10">
    <source>
        <dbReference type="PROSITE-ProRule" id="PRU00047"/>
    </source>
</evidence>
<dbReference type="PROSITE" id="PS51192">
    <property type="entry name" value="HELICASE_ATP_BIND_1"/>
    <property type="match status" value="1"/>
</dbReference>
<keyword evidence="10" id="KW-0863">Zinc-finger</keyword>
<dbReference type="PANTHER" id="PTHR47959:SF1">
    <property type="entry name" value="ATP-DEPENDENT RNA HELICASE DBPA"/>
    <property type="match status" value="1"/>
</dbReference>
<dbReference type="GO" id="GO:0006950">
    <property type="term" value="P:response to stress"/>
    <property type="evidence" value="ECO:0007669"/>
    <property type="project" value="UniProtKB-ARBA"/>
</dbReference>
<keyword evidence="7" id="KW-0694">RNA-binding</keyword>
<feature type="domain" description="Helicase ATP-binding" evidence="14">
    <location>
        <begin position="134"/>
        <end position="312"/>
    </location>
</feature>
<dbReference type="SMART" id="SM00490">
    <property type="entry name" value="HELICc"/>
    <property type="match status" value="1"/>
</dbReference>
<evidence type="ECO:0000256" key="8">
    <source>
        <dbReference type="ARBA" id="ARBA00022946"/>
    </source>
</evidence>
<protein>
    <recommendedName>
        <fullName evidence="2">RNA helicase</fullName>
        <ecNumber evidence="2">3.6.4.13</ecNumber>
    </recommendedName>
</protein>
<feature type="short sequence motif" description="Q motif" evidence="11">
    <location>
        <begin position="103"/>
        <end position="131"/>
    </location>
</feature>
<dbReference type="Pfam" id="PF00270">
    <property type="entry name" value="DEAD"/>
    <property type="match status" value="1"/>
</dbReference>
<evidence type="ECO:0000259" key="13">
    <source>
        <dbReference type="PROSITE" id="PS50158"/>
    </source>
</evidence>
<dbReference type="InterPro" id="IPR001650">
    <property type="entry name" value="Helicase_C-like"/>
</dbReference>
<dbReference type="Pfam" id="PF26142">
    <property type="entry name" value="DD_DDX21-DDX50"/>
    <property type="match status" value="1"/>
</dbReference>
<dbReference type="SUPFAM" id="SSF57756">
    <property type="entry name" value="Retrovirus zinc finger-like domains"/>
    <property type="match status" value="1"/>
</dbReference>
<keyword evidence="8" id="KW-0809">Transit peptide</keyword>
<dbReference type="PROSITE" id="PS51195">
    <property type="entry name" value="Q_MOTIF"/>
    <property type="match status" value="1"/>
</dbReference>
<dbReference type="PROSITE" id="PS51194">
    <property type="entry name" value="HELICASE_CTER"/>
    <property type="match status" value="1"/>
</dbReference>
<evidence type="ECO:0000256" key="5">
    <source>
        <dbReference type="ARBA" id="ARBA00022806"/>
    </source>
</evidence>
<dbReference type="OrthoDB" id="4255at2759"/>
<dbReference type="SUPFAM" id="SSF52540">
    <property type="entry name" value="P-loop containing nucleoside triphosphate hydrolases"/>
    <property type="match status" value="1"/>
</dbReference>
<evidence type="ECO:0000313" key="17">
    <source>
        <dbReference type="EMBL" id="KAF3330824.1"/>
    </source>
</evidence>
<dbReference type="InterPro" id="IPR059027">
    <property type="entry name" value="DD_DDX21-DDX50"/>
</dbReference>
<dbReference type="GO" id="GO:0005829">
    <property type="term" value="C:cytosol"/>
    <property type="evidence" value="ECO:0007669"/>
    <property type="project" value="TreeGrafter"/>
</dbReference>
<sequence length="768" mass="82923">MASLLGTSSLFLSPSIELTGTKLSLKPQLLPLRPQLRSLVPLAVVSPNSVNSLLSDEAFKGLGDFSKSSLGEDEEVFSGDEYESEMDMEDFANGELVGGEGELSVTKLGLPEELVKSLEKRGITSLFPIQRAVLVPALEGRDIIARAKTGTGKTLAFGIPIIKRLMEEDGALTGRRSSHRLPRVLVLAPTRELAKQVEKEIKESAPYLNTVCVYGGVSYQLQQKALSRGVDVVVGTPGRLIDLIKSDTLRLDEVNFLVLDEADQMLAVGFEEDVEVILDNVPAVRQSMLFSATMPGWIKKLTRKYLNNPLTIDLVGEQEEKLAEGIKLSALPITPTTKRTVLSDLITVHAKGGKTIVFTQTKRDADEVSMALTNSIAAEALHGDISQHQRERTLNGFRQGKFTVLVATDVASRGLDIPNVDLIIHYELPNDPETFVHRSGRTGRAGKAGSAILMFTNNQRRTVKSLERDVGCKFEFITPPGIEEILESSAEHVAATLRGVHPQSIEYFLPAAEKLAAELGSNALAAALAQMSGFSQPPSSRSLISHEQGYVTIQLTREPGYSRGFFSARSVMGFLSDVYPDAADEVGKIQLLASEGVQGAVFDLPEEIAKTLLNKELPPGNTLSKITKLPALQDDGSPATDFYGRFSSRERGSRFGRSSGGSSRGGRSWNGGGRGRQSGSDDEYSGGGRSFKPRGNDWSRSPRGGSSINDWSGGRRSARSDDDWSGARRSDRSSYSGGRGDRSFGGAFGGACYKCGRPGHRALDCPGN</sequence>
<evidence type="ECO:0000256" key="1">
    <source>
        <dbReference type="ARBA" id="ARBA00006517"/>
    </source>
</evidence>
<evidence type="ECO:0000256" key="9">
    <source>
        <dbReference type="ARBA" id="ARBA00047984"/>
    </source>
</evidence>
<dbReference type="InterPro" id="IPR001878">
    <property type="entry name" value="Znf_CCHC"/>
</dbReference>
<dbReference type="InterPro" id="IPR036875">
    <property type="entry name" value="Znf_CCHC_sf"/>
</dbReference>
<dbReference type="GO" id="GO:0016787">
    <property type="term" value="F:hydrolase activity"/>
    <property type="evidence" value="ECO:0007669"/>
    <property type="project" value="UniProtKB-KW"/>
</dbReference>
<dbReference type="InterPro" id="IPR027417">
    <property type="entry name" value="P-loop_NTPase"/>
</dbReference>
<reference evidence="17" key="1">
    <citation type="submission" date="2020-01" db="EMBL/GenBank/DDBJ databases">
        <title>Genome sequence of Kobresia littledalei, the first chromosome-level genome in the family Cyperaceae.</title>
        <authorList>
            <person name="Qu G."/>
        </authorList>
    </citation>
    <scope>NUCLEOTIDE SEQUENCE</scope>
    <source>
        <strain evidence="17">C.B.Clarke</strain>
        <tissue evidence="17">Leaf</tissue>
    </source>
</reference>
<accession>A0A833VQ45</accession>
<evidence type="ECO:0000259" key="14">
    <source>
        <dbReference type="PROSITE" id="PS51192"/>
    </source>
</evidence>